<evidence type="ECO:0000256" key="2">
    <source>
        <dbReference type="ARBA" id="ARBA00023002"/>
    </source>
</evidence>
<organism evidence="3 4">
    <name type="scientific">Actinorugispora endophytica</name>
    <dbReference type="NCBI Taxonomy" id="1605990"/>
    <lineage>
        <taxon>Bacteria</taxon>
        <taxon>Bacillati</taxon>
        <taxon>Actinomycetota</taxon>
        <taxon>Actinomycetes</taxon>
        <taxon>Streptosporangiales</taxon>
        <taxon>Nocardiopsidaceae</taxon>
        <taxon>Actinorugispora</taxon>
    </lineage>
</organism>
<dbReference type="EMBL" id="SNYN01000002">
    <property type="protein sequence ID" value="TDQ54480.1"/>
    <property type="molecule type" value="Genomic_DNA"/>
</dbReference>
<dbReference type="PROSITE" id="PS00061">
    <property type="entry name" value="ADH_SHORT"/>
    <property type="match status" value="1"/>
</dbReference>
<comment type="similarity">
    <text evidence="1">Belongs to the short-chain dehydrogenases/reductases (SDR) family.</text>
</comment>
<dbReference type="PRINTS" id="PR00081">
    <property type="entry name" value="GDHRDH"/>
</dbReference>
<evidence type="ECO:0000313" key="4">
    <source>
        <dbReference type="Proteomes" id="UP000295281"/>
    </source>
</evidence>
<accession>A0A4R6V351</accession>
<reference evidence="3 4" key="1">
    <citation type="submission" date="2019-03" db="EMBL/GenBank/DDBJ databases">
        <title>Genomic Encyclopedia of Type Strains, Phase IV (KMG-IV): sequencing the most valuable type-strain genomes for metagenomic binning, comparative biology and taxonomic classification.</title>
        <authorList>
            <person name="Goeker M."/>
        </authorList>
    </citation>
    <scope>NUCLEOTIDE SEQUENCE [LARGE SCALE GENOMIC DNA]</scope>
    <source>
        <strain evidence="3 4">DSM 46770</strain>
    </source>
</reference>
<dbReference type="GO" id="GO:0016616">
    <property type="term" value="F:oxidoreductase activity, acting on the CH-OH group of donors, NAD or NADP as acceptor"/>
    <property type="evidence" value="ECO:0007669"/>
    <property type="project" value="UniProtKB-ARBA"/>
</dbReference>
<protein>
    <submittedName>
        <fullName evidence="3">NADP-dependent 3-hydroxy acid dehydrogenase YdfG</fullName>
    </submittedName>
</protein>
<comment type="caution">
    <text evidence="3">The sequence shown here is derived from an EMBL/GenBank/DDBJ whole genome shotgun (WGS) entry which is preliminary data.</text>
</comment>
<evidence type="ECO:0000313" key="3">
    <source>
        <dbReference type="EMBL" id="TDQ54480.1"/>
    </source>
</evidence>
<dbReference type="AlphaFoldDB" id="A0A4R6V351"/>
<dbReference type="PANTHER" id="PTHR43669:SF3">
    <property type="entry name" value="ALCOHOL DEHYDROGENASE, PUTATIVE (AFU_ORTHOLOGUE AFUA_3G03445)-RELATED"/>
    <property type="match status" value="1"/>
</dbReference>
<dbReference type="OrthoDB" id="9775296at2"/>
<sequence length="271" mass="28430">MLVDMNTTQNPQPSARIVSGTPLAGRIAVVTGASSGIGEATAVRFAELGAKVALMARRGDRLDLLEDRIRANGGTALALPTDVTDRAAVLAAADRVADELGQADLVFANAGVQLISGITDLATADWDAQIDLNIKGVMNTVQAFVPSLESAAASGRSADLIMTSSIAAVRILEGFQVYSATKAYVTQLTKLLRTELGGKRIRVATIEPGMVDTELPDHVTDPAASKLMADLIAQIDVLSPEDVAETVAFMTSVPKHVNLTEITILPTEQII</sequence>
<dbReference type="InterPro" id="IPR036291">
    <property type="entry name" value="NAD(P)-bd_dom_sf"/>
</dbReference>
<gene>
    <name evidence="3" type="ORF">EV190_102314</name>
</gene>
<dbReference type="InterPro" id="IPR002347">
    <property type="entry name" value="SDR_fam"/>
</dbReference>
<dbReference type="InterPro" id="IPR020904">
    <property type="entry name" value="Sc_DH/Rdtase_CS"/>
</dbReference>
<dbReference type="PANTHER" id="PTHR43669">
    <property type="entry name" value="5-KETO-D-GLUCONATE 5-REDUCTASE"/>
    <property type="match status" value="1"/>
</dbReference>
<keyword evidence="4" id="KW-1185">Reference proteome</keyword>
<evidence type="ECO:0000256" key="1">
    <source>
        <dbReference type="ARBA" id="ARBA00006484"/>
    </source>
</evidence>
<dbReference type="Pfam" id="PF00106">
    <property type="entry name" value="adh_short"/>
    <property type="match status" value="1"/>
</dbReference>
<dbReference type="FunFam" id="3.40.50.720:FF:000047">
    <property type="entry name" value="NADP-dependent L-serine/L-allo-threonine dehydrogenase"/>
    <property type="match status" value="1"/>
</dbReference>
<dbReference type="SUPFAM" id="SSF51735">
    <property type="entry name" value="NAD(P)-binding Rossmann-fold domains"/>
    <property type="match status" value="1"/>
</dbReference>
<proteinExistence type="inferred from homology"/>
<dbReference type="Proteomes" id="UP000295281">
    <property type="component" value="Unassembled WGS sequence"/>
</dbReference>
<dbReference type="Gene3D" id="3.40.50.720">
    <property type="entry name" value="NAD(P)-binding Rossmann-like Domain"/>
    <property type="match status" value="1"/>
</dbReference>
<keyword evidence="2" id="KW-0560">Oxidoreductase</keyword>
<name>A0A4R6V351_9ACTN</name>